<dbReference type="EMBL" id="BART01024568">
    <property type="protein sequence ID" value="GAG90972.1"/>
    <property type="molecule type" value="Genomic_DNA"/>
</dbReference>
<feature type="non-terminal residue" evidence="1">
    <location>
        <position position="189"/>
    </location>
</feature>
<proteinExistence type="predicted"/>
<gene>
    <name evidence="1" type="ORF">S01H4_44331</name>
</gene>
<evidence type="ECO:0000313" key="1">
    <source>
        <dbReference type="EMBL" id="GAG90972.1"/>
    </source>
</evidence>
<name>X1CCT8_9ZZZZ</name>
<dbReference type="InterPro" id="IPR038071">
    <property type="entry name" value="UROD/MetE-like_sf"/>
</dbReference>
<accession>X1CCT8</accession>
<comment type="caution">
    <text evidence="1">The sequence shown here is derived from an EMBL/GenBank/DDBJ whole genome shotgun (WGS) entry which is preliminary data.</text>
</comment>
<organism evidence="1">
    <name type="scientific">marine sediment metagenome</name>
    <dbReference type="NCBI Taxonomy" id="412755"/>
    <lineage>
        <taxon>unclassified sequences</taxon>
        <taxon>metagenomes</taxon>
        <taxon>ecological metagenomes</taxon>
    </lineage>
</organism>
<evidence type="ECO:0008006" key="2">
    <source>
        <dbReference type="Google" id="ProtNLM"/>
    </source>
</evidence>
<reference evidence="1" key="1">
    <citation type="journal article" date="2014" name="Front. Microbiol.">
        <title>High frequency of phylogenetically diverse reductive dehalogenase-homologous genes in deep subseafloor sedimentary metagenomes.</title>
        <authorList>
            <person name="Kawai M."/>
            <person name="Futagami T."/>
            <person name="Toyoda A."/>
            <person name="Takaki Y."/>
            <person name="Nishi S."/>
            <person name="Hori S."/>
            <person name="Arai W."/>
            <person name="Tsubouchi T."/>
            <person name="Morono Y."/>
            <person name="Uchiyama I."/>
            <person name="Ito T."/>
            <person name="Fujiyama A."/>
            <person name="Inagaki F."/>
            <person name="Takami H."/>
        </authorList>
    </citation>
    <scope>NUCLEOTIDE SEQUENCE</scope>
    <source>
        <strain evidence="1">Expedition CK06-06</strain>
    </source>
</reference>
<dbReference type="AlphaFoldDB" id="X1CCT8"/>
<protein>
    <recommendedName>
        <fullName evidence="2">Uroporphyrinogen decarboxylase (URO-D) domain-containing protein</fullName>
    </recommendedName>
</protein>
<dbReference type="Gene3D" id="3.20.20.210">
    <property type="match status" value="1"/>
</dbReference>
<sequence>MSPRERFLITLNHKEPDRVPTFTNLTPQIAEKLGKKMNLPWEAEDSWLSTRISHTEILLELGNDAVGVGPLRAKYAPTRWEDGKLIDEFGFVYKRVGLYDEITKRPLADVETVEEVNKFKMPDPLAPGRWDLAEKQIRRYKENFAIVGYLETTIFELSWNLVGMEKFLMDLVMEKPYVLVLIDKVLEYQ</sequence>